<dbReference type="Proteomes" id="UP000235653">
    <property type="component" value="Unassembled WGS sequence"/>
</dbReference>
<dbReference type="EMBL" id="JQAN02000006">
    <property type="protein sequence ID" value="PPD58573.1"/>
    <property type="molecule type" value="Genomic_DNA"/>
</dbReference>
<name>A0A2P5P8E7_9CHLR</name>
<dbReference type="PANTHER" id="PTHR35337">
    <property type="entry name" value="SLR1478 PROTEIN"/>
    <property type="match status" value="1"/>
</dbReference>
<comment type="caution">
    <text evidence="1">The sequence shown here is derived from an EMBL/GenBank/DDBJ whole genome shotgun (WGS) entry which is preliminary data.</text>
</comment>
<dbReference type="RefSeq" id="WP_102330057.1">
    <property type="nucleotide sequence ID" value="NZ_CP058566.2"/>
</dbReference>
<accession>A0A2P5P8E7</accession>
<dbReference type="PANTHER" id="PTHR35337:SF1">
    <property type="entry name" value="SLR1478 PROTEIN"/>
    <property type="match status" value="1"/>
</dbReference>
<organism evidence="1 2">
    <name type="scientific">Dehalogenimonas etheniformans</name>
    <dbReference type="NCBI Taxonomy" id="1536648"/>
    <lineage>
        <taxon>Bacteria</taxon>
        <taxon>Bacillati</taxon>
        <taxon>Chloroflexota</taxon>
        <taxon>Dehalococcoidia</taxon>
        <taxon>Dehalococcoidales</taxon>
        <taxon>Dehalococcoidaceae</taxon>
        <taxon>Dehalogenimonas</taxon>
    </lineage>
</organism>
<gene>
    <name evidence="1" type="ORF">JP09_001420</name>
</gene>
<dbReference type="InterPro" id="IPR002798">
    <property type="entry name" value="SpoIIM-like"/>
</dbReference>
<proteinExistence type="predicted"/>
<dbReference type="Pfam" id="PF01944">
    <property type="entry name" value="SpoIIM"/>
    <property type="match status" value="1"/>
</dbReference>
<evidence type="ECO:0000313" key="2">
    <source>
        <dbReference type="Proteomes" id="UP000235653"/>
    </source>
</evidence>
<sequence>MNFKRWVLIAAAIFCVGLVIGLLLPDSAADSIEQTFKDIAGSAASAQGLGLFILLLLNNTLAVGASFIFSPIFLILPVVSLLTNGALITVVARLTLQDHSPAFLAAGILPHGIIEIPAYLLAQAAAICFGFNVLNALFAPQRRSEAGLVLRKCLLWLGLAIILLIPAALVEAFITPLLLGLFN</sequence>
<protein>
    <submittedName>
        <fullName evidence="1">Stage II sporulation protein M</fullName>
    </submittedName>
</protein>
<evidence type="ECO:0000313" key="1">
    <source>
        <dbReference type="EMBL" id="PPD58573.1"/>
    </source>
</evidence>
<reference evidence="1 2" key="1">
    <citation type="journal article" date="2017" name="ISME J.">
        <title>Grape pomace compost harbors organohalide-respiring Dehalogenimonas species with novel reductive dehalogenase genes.</title>
        <authorList>
            <person name="Yang Y."/>
            <person name="Higgins S.A."/>
            <person name="Yan J."/>
            <person name="Simsir B."/>
            <person name="Chourey K."/>
            <person name="Iyer R."/>
            <person name="Hettich R.L."/>
            <person name="Baldwin B."/>
            <person name="Ogles D.M."/>
            <person name="Loffler F.E."/>
        </authorList>
    </citation>
    <scope>NUCLEOTIDE SEQUENCE [LARGE SCALE GENOMIC DNA]</scope>
    <source>
        <strain evidence="1 2">GP</strain>
    </source>
</reference>
<dbReference type="OrthoDB" id="161024at2"/>
<dbReference type="AlphaFoldDB" id="A0A2P5P8E7"/>
<keyword evidence="2" id="KW-1185">Reference proteome</keyword>